<dbReference type="InterPro" id="IPR036390">
    <property type="entry name" value="WH_DNA-bd_sf"/>
</dbReference>
<evidence type="ECO:0000256" key="2">
    <source>
        <dbReference type="ARBA" id="ARBA00023125"/>
    </source>
</evidence>
<dbReference type="InterPro" id="IPR036388">
    <property type="entry name" value="WH-like_DNA-bd_sf"/>
</dbReference>
<keyword evidence="3" id="KW-0804">Transcription</keyword>
<evidence type="ECO:0000313" key="6">
    <source>
        <dbReference type="Proteomes" id="UP000034044"/>
    </source>
</evidence>
<organism evidence="5 6">
    <name type="scientific">Candidatus Wolfebacteria bacterium GW2011_GWC1_37_10</name>
    <dbReference type="NCBI Taxonomy" id="1619010"/>
    <lineage>
        <taxon>Bacteria</taxon>
        <taxon>Candidatus Wolfeibacteriota</taxon>
    </lineage>
</organism>
<dbReference type="Proteomes" id="UP000034044">
    <property type="component" value="Unassembled WGS sequence"/>
</dbReference>
<dbReference type="PROSITE" id="PS50987">
    <property type="entry name" value="HTH_ARSR_2"/>
    <property type="match status" value="1"/>
</dbReference>
<reference evidence="5 6" key="1">
    <citation type="journal article" date="2015" name="Nature">
        <title>rRNA introns, odd ribosomes, and small enigmatic genomes across a large radiation of phyla.</title>
        <authorList>
            <person name="Brown C.T."/>
            <person name="Hug L.A."/>
            <person name="Thomas B.C."/>
            <person name="Sharon I."/>
            <person name="Castelle C.J."/>
            <person name="Singh A."/>
            <person name="Wilkins M.J."/>
            <person name="Williams K.H."/>
            <person name="Banfield J.F."/>
        </authorList>
    </citation>
    <scope>NUCLEOTIDE SEQUENCE [LARGE SCALE GENOMIC DNA]</scope>
</reference>
<keyword evidence="1" id="KW-0805">Transcription regulation</keyword>
<dbReference type="InterPro" id="IPR051011">
    <property type="entry name" value="Metal_resp_trans_reg"/>
</dbReference>
<dbReference type="PANTHER" id="PTHR43132:SF2">
    <property type="entry name" value="ARSENICAL RESISTANCE OPERON REPRESSOR ARSR-RELATED"/>
    <property type="match status" value="1"/>
</dbReference>
<dbReference type="InterPro" id="IPR011991">
    <property type="entry name" value="ArsR-like_HTH"/>
</dbReference>
<sequence length="101" mass="11712">MGNNGNNTENKKDKSYYELERIVKGVANHRRIEILEILGKRPEMSVAEIAEKVKSNFKTTSEHIRRMAIAGLLMKRSDSKSIRHKLTKRGELILTFLRMLE</sequence>
<dbReference type="PRINTS" id="PR00778">
    <property type="entry name" value="HTHARSR"/>
</dbReference>
<dbReference type="CDD" id="cd00090">
    <property type="entry name" value="HTH_ARSR"/>
    <property type="match status" value="1"/>
</dbReference>
<dbReference type="SUPFAM" id="SSF46785">
    <property type="entry name" value="Winged helix' DNA-binding domain"/>
    <property type="match status" value="1"/>
</dbReference>
<evidence type="ECO:0000259" key="4">
    <source>
        <dbReference type="PROSITE" id="PS50987"/>
    </source>
</evidence>
<dbReference type="GO" id="GO:0003700">
    <property type="term" value="F:DNA-binding transcription factor activity"/>
    <property type="evidence" value="ECO:0007669"/>
    <property type="project" value="InterPro"/>
</dbReference>
<dbReference type="Gene3D" id="1.10.10.10">
    <property type="entry name" value="Winged helix-like DNA-binding domain superfamily/Winged helix DNA-binding domain"/>
    <property type="match status" value="1"/>
</dbReference>
<dbReference type="EMBL" id="LBSR01000012">
    <property type="protein sequence ID" value="KKQ21856.1"/>
    <property type="molecule type" value="Genomic_DNA"/>
</dbReference>
<comment type="caution">
    <text evidence="5">The sequence shown here is derived from an EMBL/GenBank/DDBJ whole genome shotgun (WGS) entry which is preliminary data.</text>
</comment>
<keyword evidence="2" id="KW-0238">DNA-binding</keyword>
<gene>
    <name evidence="5" type="ORF">US36_C0012G0015</name>
</gene>
<feature type="domain" description="HTH arsR-type" evidence="4">
    <location>
        <begin position="11"/>
        <end position="101"/>
    </location>
</feature>
<accession>A0A0G0J117</accession>
<dbReference type="PANTHER" id="PTHR43132">
    <property type="entry name" value="ARSENICAL RESISTANCE OPERON REPRESSOR ARSR-RELATED"/>
    <property type="match status" value="1"/>
</dbReference>
<name>A0A0G0J117_9BACT</name>
<dbReference type="InterPro" id="IPR000835">
    <property type="entry name" value="HTH_MarR-typ"/>
</dbReference>
<dbReference type="InterPro" id="IPR001845">
    <property type="entry name" value="HTH_ArsR_DNA-bd_dom"/>
</dbReference>
<dbReference type="SMART" id="SM00418">
    <property type="entry name" value="HTH_ARSR"/>
    <property type="match status" value="1"/>
</dbReference>
<evidence type="ECO:0000256" key="3">
    <source>
        <dbReference type="ARBA" id="ARBA00023163"/>
    </source>
</evidence>
<dbReference type="AlphaFoldDB" id="A0A0G0J117"/>
<dbReference type="Pfam" id="PF01047">
    <property type="entry name" value="MarR"/>
    <property type="match status" value="1"/>
</dbReference>
<protein>
    <recommendedName>
        <fullName evidence="4">HTH arsR-type domain-containing protein</fullName>
    </recommendedName>
</protein>
<proteinExistence type="predicted"/>
<dbReference type="GO" id="GO:0003677">
    <property type="term" value="F:DNA binding"/>
    <property type="evidence" value="ECO:0007669"/>
    <property type="project" value="UniProtKB-KW"/>
</dbReference>
<evidence type="ECO:0000313" key="5">
    <source>
        <dbReference type="EMBL" id="KKQ21856.1"/>
    </source>
</evidence>
<evidence type="ECO:0000256" key="1">
    <source>
        <dbReference type="ARBA" id="ARBA00023015"/>
    </source>
</evidence>